<proteinExistence type="predicted"/>
<keyword evidence="2" id="KW-0732">Signal</keyword>
<feature type="chain" id="PRO_5046815714" description="ARC6 IMS domain-containing protein" evidence="2">
    <location>
        <begin position="21"/>
        <end position="290"/>
    </location>
</feature>
<feature type="signal peptide" evidence="2">
    <location>
        <begin position="1"/>
        <end position="20"/>
    </location>
</feature>
<evidence type="ECO:0000256" key="1">
    <source>
        <dbReference type="SAM" id="MobiDB-lite"/>
    </source>
</evidence>
<evidence type="ECO:0000313" key="4">
    <source>
        <dbReference type="Proteomes" id="UP000570851"/>
    </source>
</evidence>
<protein>
    <recommendedName>
        <fullName evidence="5">ARC6 IMS domain-containing protein</fullName>
    </recommendedName>
</protein>
<dbReference type="RefSeq" id="WP_011316644.1">
    <property type="nucleotide sequence ID" value="NZ_JACKZP010000303.1"/>
</dbReference>
<sequence length="290" mass="32030">MNILLKLASPLFVIPLIVSGCTSSSGNTQNVISPNPSKCPDKSDAVLDAKKVKTINLSTQKITESGIVNQDKSVGYVFEAQAGQKLVYNTIQKVCISVYTPDNQLLNSGVLPITGKYTVQIAIPQGSTTFDLAMNLETQSTPSVPSPTVTPTTVNPPLVTTPPSVSPSPTPTNTFISRPLPTKLIEDYFAEINNDQYRNAWNILPVELQEDKKLHPNGYDSFLEWYKGKVDFINIHNISLVESNQNSATVKMKSTYDMKSGKKAPVNLKFYMIWNKSKQKWDISETKVID</sequence>
<accession>A0ABR6SHE6</accession>
<keyword evidence="3" id="KW-0614">Plasmid</keyword>
<gene>
    <name evidence="3" type="ORF">GNE12_28465</name>
</gene>
<geneLocation type="plasmid" evidence="3">
    <name>pN2B-B</name>
</geneLocation>
<organism evidence="3 4">
    <name type="scientific">Trichormus variabilis N2B</name>
    <dbReference type="NCBI Taxonomy" id="2681315"/>
    <lineage>
        <taxon>Bacteria</taxon>
        <taxon>Bacillati</taxon>
        <taxon>Cyanobacteriota</taxon>
        <taxon>Cyanophyceae</taxon>
        <taxon>Nostocales</taxon>
        <taxon>Nostocaceae</taxon>
        <taxon>Trichormus</taxon>
    </lineage>
</organism>
<evidence type="ECO:0000313" key="3">
    <source>
        <dbReference type="EMBL" id="MBC1305822.1"/>
    </source>
</evidence>
<comment type="caution">
    <text evidence="3">The sequence shown here is derived from an EMBL/GenBank/DDBJ whole genome shotgun (WGS) entry which is preliminary data.</text>
</comment>
<name>A0ABR6SHE6_ANAVA</name>
<feature type="region of interest" description="Disordered" evidence="1">
    <location>
        <begin position="139"/>
        <end position="173"/>
    </location>
</feature>
<dbReference type="Proteomes" id="UP000570851">
    <property type="component" value="Unassembled WGS sequence"/>
</dbReference>
<evidence type="ECO:0000256" key="2">
    <source>
        <dbReference type="SAM" id="SignalP"/>
    </source>
</evidence>
<dbReference type="PROSITE" id="PS51257">
    <property type="entry name" value="PROKAR_LIPOPROTEIN"/>
    <property type="match status" value="1"/>
</dbReference>
<reference evidence="3 4" key="1">
    <citation type="submission" date="2019-11" db="EMBL/GenBank/DDBJ databases">
        <title>Comparison of genomes from free-living endosymbiotic cyanobacteria isolated from Azolla.</title>
        <authorList>
            <person name="Thiel T."/>
            <person name="Pratte B."/>
        </authorList>
    </citation>
    <scope>NUCLEOTIDE SEQUENCE [LARGE SCALE GENOMIC DNA]</scope>
    <source>
        <strain evidence="3 4">N2B</strain>
        <plasmid evidence="3">pN2B-B</plasmid>
    </source>
</reference>
<dbReference type="EMBL" id="JACKZP010000303">
    <property type="protein sequence ID" value="MBC1305822.1"/>
    <property type="molecule type" value="Genomic_DNA"/>
</dbReference>
<feature type="compositionally biased region" description="Low complexity" evidence="1">
    <location>
        <begin position="140"/>
        <end position="163"/>
    </location>
</feature>
<evidence type="ECO:0008006" key="5">
    <source>
        <dbReference type="Google" id="ProtNLM"/>
    </source>
</evidence>
<dbReference type="GeneID" id="58727521"/>
<keyword evidence="4" id="KW-1185">Reference proteome</keyword>